<dbReference type="InterPro" id="IPR036366">
    <property type="entry name" value="PGBDSf"/>
</dbReference>
<dbReference type="SUPFAM" id="SSF47090">
    <property type="entry name" value="PGBD-like"/>
    <property type="match status" value="1"/>
</dbReference>
<dbReference type="EMBL" id="JBHFNQ010000260">
    <property type="protein sequence ID" value="MFB2882221.1"/>
    <property type="molecule type" value="Genomic_DNA"/>
</dbReference>
<feature type="region of interest" description="Disordered" evidence="4">
    <location>
        <begin position="225"/>
        <end position="250"/>
    </location>
</feature>
<accession>A0ABV4XJ32</accession>
<evidence type="ECO:0000256" key="2">
    <source>
        <dbReference type="ARBA" id="ARBA00022803"/>
    </source>
</evidence>
<dbReference type="SUPFAM" id="SSF48452">
    <property type="entry name" value="TPR-like"/>
    <property type="match status" value="2"/>
</dbReference>
<sequence length="362" mass="42021">MDIVIELLKSLFLPIARFILDLFRVYIDTKKLFPEKPRNTQPETSKTELEQANERGVSLAKEYFYIENYSEAKNVLVEVLSRDNECYPALDLMVKVLIQLKEYEISLKYFVRLFKKARNLRIDHKLKFSETRQAYSMVLLELGQYEEAVVSCTKAIELNRYDTRSWYIQAKSLQELQEFEKAIKSYNEVLKFNPNNQEAKTNLNICKQKLSKSTVAKPPSTVFTPLAPTLKPPSKQKGYPNTSTPPSVQEKHKTEVFRYRIIPPSVQEKHKTEVFRYRIIPPSVQEKHKTEVVNLPVLKIGSYGGQVYRLKERLQKLGFFKGNILDGMFDSITQEAVRNAQRHYGLNPNGIVGSDTWTVLLK</sequence>
<dbReference type="Proteomes" id="UP001576774">
    <property type="component" value="Unassembled WGS sequence"/>
</dbReference>
<dbReference type="InterPro" id="IPR002477">
    <property type="entry name" value="Peptidoglycan-bd-like"/>
</dbReference>
<dbReference type="InterPro" id="IPR011990">
    <property type="entry name" value="TPR-like_helical_dom_sf"/>
</dbReference>
<evidence type="ECO:0000313" key="6">
    <source>
        <dbReference type="EMBL" id="MFB2882221.1"/>
    </source>
</evidence>
<comment type="caution">
    <text evidence="6">The sequence shown here is derived from an EMBL/GenBank/DDBJ whole genome shotgun (WGS) entry which is preliminary data.</text>
</comment>
<evidence type="ECO:0000259" key="5">
    <source>
        <dbReference type="Pfam" id="PF01471"/>
    </source>
</evidence>
<gene>
    <name evidence="6" type="ORF">ACE1CC_35695</name>
</gene>
<organism evidence="6 7">
    <name type="scientific">Floridaenema aerugineum BLCC-F46</name>
    <dbReference type="NCBI Taxonomy" id="3153654"/>
    <lineage>
        <taxon>Bacteria</taxon>
        <taxon>Bacillati</taxon>
        <taxon>Cyanobacteriota</taxon>
        <taxon>Cyanophyceae</taxon>
        <taxon>Oscillatoriophycideae</taxon>
        <taxon>Aerosakkonematales</taxon>
        <taxon>Aerosakkonemataceae</taxon>
        <taxon>Floridanema</taxon>
        <taxon>Floridanema aerugineum</taxon>
    </lineage>
</organism>
<feature type="repeat" description="TPR" evidence="3">
    <location>
        <begin position="163"/>
        <end position="196"/>
    </location>
</feature>
<dbReference type="Pfam" id="PF13181">
    <property type="entry name" value="TPR_8"/>
    <property type="match status" value="1"/>
</dbReference>
<dbReference type="PANTHER" id="PTHR44943">
    <property type="entry name" value="CELLULOSE SYNTHASE OPERON PROTEIN C"/>
    <property type="match status" value="1"/>
</dbReference>
<dbReference type="RefSeq" id="WP_413275177.1">
    <property type="nucleotide sequence ID" value="NZ_JBHFNQ010000260.1"/>
</dbReference>
<reference evidence="6 7" key="1">
    <citation type="submission" date="2024-09" db="EMBL/GenBank/DDBJ databases">
        <title>Floridaenema gen nov. (Aerosakkonemataceae, Aerosakkonematales ord. nov., Cyanobacteria) from benthic tropical and subtropical fresh waters, with the description of four new species.</title>
        <authorList>
            <person name="Moretto J.A."/>
            <person name="Berthold D.E."/>
            <person name="Lefler F.W."/>
            <person name="Huang I.-S."/>
            <person name="Laughinghouse H. IV."/>
        </authorList>
    </citation>
    <scope>NUCLEOTIDE SEQUENCE [LARGE SCALE GENOMIC DNA]</scope>
    <source>
        <strain evidence="6 7">BLCC-F46</strain>
    </source>
</reference>
<dbReference type="PANTHER" id="PTHR44943:SF8">
    <property type="entry name" value="TPR REPEAT-CONTAINING PROTEIN MJ0263"/>
    <property type="match status" value="1"/>
</dbReference>
<dbReference type="InterPro" id="IPR013105">
    <property type="entry name" value="TPR_2"/>
</dbReference>
<dbReference type="Pfam" id="PF01471">
    <property type="entry name" value="PG_binding_1"/>
    <property type="match status" value="1"/>
</dbReference>
<evidence type="ECO:0000256" key="4">
    <source>
        <dbReference type="SAM" id="MobiDB-lite"/>
    </source>
</evidence>
<keyword evidence="1" id="KW-0677">Repeat</keyword>
<dbReference type="InterPro" id="IPR019734">
    <property type="entry name" value="TPR_rpt"/>
</dbReference>
<feature type="domain" description="Peptidoglycan binding-like" evidence="5">
    <location>
        <begin position="304"/>
        <end position="360"/>
    </location>
</feature>
<dbReference type="SMART" id="SM00028">
    <property type="entry name" value="TPR"/>
    <property type="match status" value="2"/>
</dbReference>
<evidence type="ECO:0000256" key="1">
    <source>
        <dbReference type="ARBA" id="ARBA00022737"/>
    </source>
</evidence>
<dbReference type="InterPro" id="IPR051685">
    <property type="entry name" value="Ycf3/AcsC/BcsC/TPR_MFPF"/>
</dbReference>
<protein>
    <submittedName>
        <fullName evidence="6">Peptidoglycan-binding protein</fullName>
    </submittedName>
</protein>
<dbReference type="Pfam" id="PF07719">
    <property type="entry name" value="TPR_2"/>
    <property type="match status" value="1"/>
</dbReference>
<dbReference type="Gene3D" id="1.10.101.10">
    <property type="entry name" value="PGBD-like superfamily/PGBD"/>
    <property type="match status" value="1"/>
</dbReference>
<dbReference type="Gene3D" id="1.25.40.10">
    <property type="entry name" value="Tetratricopeptide repeat domain"/>
    <property type="match status" value="1"/>
</dbReference>
<proteinExistence type="predicted"/>
<dbReference type="InterPro" id="IPR036365">
    <property type="entry name" value="PGBD-like_sf"/>
</dbReference>
<evidence type="ECO:0000313" key="7">
    <source>
        <dbReference type="Proteomes" id="UP001576774"/>
    </source>
</evidence>
<name>A0ABV4XJ32_9CYAN</name>
<dbReference type="PROSITE" id="PS50005">
    <property type="entry name" value="TPR"/>
    <property type="match status" value="1"/>
</dbReference>
<evidence type="ECO:0000256" key="3">
    <source>
        <dbReference type="PROSITE-ProRule" id="PRU00339"/>
    </source>
</evidence>
<keyword evidence="2 3" id="KW-0802">TPR repeat</keyword>
<keyword evidence="7" id="KW-1185">Reference proteome</keyword>